<dbReference type="InterPro" id="IPR006881">
    <property type="entry name" value="RepA_C"/>
</dbReference>
<dbReference type="PATRIC" id="fig|264450.4.peg.3406"/>
<protein>
    <recommendedName>
        <fullName evidence="4">RepA</fullName>
    </recommendedName>
</protein>
<organism evidence="2 3">
    <name type="scientific">Pseudomonas syringae pv. castaneae</name>
    <dbReference type="NCBI Taxonomy" id="264450"/>
    <lineage>
        <taxon>Bacteria</taxon>
        <taxon>Pseudomonadati</taxon>
        <taxon>Pseudomonadota</taxon>
        <taxon>Gammaproteobacteria</taxon>
        <taxon>Pseudomonadales</taxon>
        <taxon>Pseudomonadaceae</taxon>
        <taxon>Pseudomonas</taxon>
        <taxon>Pseudomonas syringae</taxon>
    </lineage>
</organism>
<dbReference type="Pfam" id="PF04796">
    <property type="entry name" value="RepA_C"/>
    <property type="match status" value="1"/>
</dbReference>
<dbReference type="Proteomes" id="UP000050381">
    <property type="component" value="Unassembled WGS sequence"/>
</dbReference>
<accession>A0A0P9SH15</accession>
<dbReference type="AlphaFoldDB" id="A0A0P9SH15"/>
<reference evidence="2 3" key="1">
    <citation type="submission" date="2015-09" db="EMBL/GenBank/DDBJ databases">
        <title>Genome announcement of multiple Pseudomonas syringae strains.</title>
        <authorList>
            <person name="Thakur S."/>
            <person name="Wang P.W."/>
            <person name="Gong Y."/>
            <person name="Weir B.S."/>
            <person name="Guttman D.S."/>
        </authorList>
    </citation>
    <scope>NUCLEOTIDE SEQUENCE [LARGE SCALE GENOMIC DNA]</scope>
    <source>
        <strain evidence="2 3">ICMP9419</strain>
    </source>
</reference>
<gene>
    <name evidence="2" type="ORF">ALO79_02814</name>
</gene>
<dbReference type="EMBL" id="LJQD01000150">
    <property type="protein sequence ID" value="KPW97810.1"/>
    <property type="molecule type" value="Genomic_DNA"/>
</dbReference>
<evidence type="ECO:0000313" key="2">
    <source>
        <dbReference type="EMBL" id="KPW97810.1"/>
    </source>
</evidence>
<feature type="compositionally biased region" description="Basic and acidic residues" evidence="1">
    <location>
        <begin position="300"/>
        <end position="326"/>
    </location>
</feature>
<proteinExistence type="predicted"/>
<evidence type="ECO:0008006" key="4">
    <source>
        <dbReference type="Google" id="ProtNLM"/>
    </source>
</evidence>
<name>A0A0P9SH15_PSESX</name>
<evidence type="ECO:0000256" key="1">
    <source>
        <dbReference type="SAM" id="MobiDB-lite"/>
    </source>
</evidence>
<feature type="region of interest" description="Disordered" evidence="1">
    <location>
        <begin position="299"/>
        <end position="326"/>
    </location>
</feature>
<sequence length="326" mass="37293">MSLAKNNALDEISWELNPRLLRMMNDATRMEAAQRTKPGPTAFTTRFLVQATFPHSDPGIHYFERGTEWLKLSISAPPHIGVPYGSLPRLLLAWICTEAVKTQSPVIGLGKSQSAFLKKLGLHNDGRYIGKLKEQTLRLVRSMISVTGSNSGAVTIENMMVAKKAFFFWDVRALDCEKWESTLTLNTDFFEAIMSAPVPLKMEALQSLRHSPLAMDIYAWLVYRMYTLQKSKRTEMKIPISSLRRQFGSNYATDKQGARDFKKTFIRRLDEALLFYPEARHHVEIYREYIKLTPAQLHIPPDKKESKQKRSLDGANRENGKKRTLA</sequence>
<evidence type="ECO:0000313" key="3">
    <source>
        <dbReference type="Proteomes" id="UP000050381"/>
    </source>
</evidence>
<dbReference type="RefSeq" id="WP_057431191.1">
    <property type="nucleotide sequence ID" value="NZ_LIIH01000082.1"/>
</dbReference>
<comment type="caution">
    <text evidence="2">The sequence shown here is derived from an EMBL/GenBank/DDBJ whole genome shotgun (WGS) entry which is preliminary data.</text>
</comment>